<keyword evidence="7 11" id="KW-0812">Transmembrane</keyword>
<dbReference type="eggNOG" id="COG4795">
    <property type="taxonomic scope" value="Bacteria"/>
</dbReference>
<proteinExistence type="inferred from homology"/>
<keyword evidence="8 11" id="KW-1133">Transmembrane helix</keyword>
<evidence type="ECO:0000256" key="11">
    <source>
        <dbReference type="SAM" id="Phobius"/>
    </source>
</evidence>
<reference evidence="12 13" key="1">
    <citation type="submission" date="2009-10" db="EMBL/GenBank/DDBJ databases">
        <title>Complete sequence of Halothiobacillus neapolitanus c2.</title>
        <authorList>
            <consortium name="US DOE Joint Genome Institute"/>
            <person name="Lucas S."/>
            <person name="Copeland A."/>
            <person name="Lapidus A."/>
            <person name="Glavina del Rio T."/>
            <person name="Tice H."/>
            <person name="Bruce D."/>
            <person name="Goodwin L."/>
            <person name="Pitluck S."/>
            <person name="Davenport K."/>
            <person name="Brettin T."/>
            <person name="Detter J.C."/>
            <person name="Han C."/>
            <person name="Tapia R."/>
            <person name="Larimer F."/>
            <person name="Land M."/>
            <person name="Hauser L."/>
            <person name="Kyrpides N."/>
            <person name="Mikhailova N."/>
            <person name="Kerfeld C."/>
            <person name="Cannon G."/>
            <person name="Heinhort S."/>
        </authorList>
    </citation>
    <scope>NUCLEOTIDE SEQUENCE [LARGE SCALE GENOMIC DNA]</scope>
    <source>
        <strain evidence="13">ATCC 23641 / c2</strain>
    </source>
</reference>
<dbReference type="NCBIfam" id="TIGR02532">
    <property type="entry name" value="IV_pilin_GFxxxE"/>
    <property type="match status" value="1"/>
</dbReference>
<accession>D0KWL4</accession>
<evidence type="ECO:0000256" key="5">
    <source>
        <dbReference type="ARBA" id="ARBA00022481"/>
    </source>
</evidence>
<dbReference type="InterPro" id="IPR051621">
    <property type="entry name" value="T2SS_protein_J"/>
</dbReference>
<name>D0KWL4_HALNC</name>
<gene>
    <name evidence="12" type="ordered locus">Hneap_0147</name>
</gene>
<dbReference type="EMBL" id="CP001801">
    <property type="protein sequence ID" value="ACX95011.1"/>
    <property type="molecule type" value="Genomic_DNA"/>
</dbReference>
<dbReference type="SUPFAM" id="SSF54523">
    <property type="entry name" value="Pili subunits"/>
    <property type="match status" value="1"/>
</dbReference>
<keyword evidence="13" id="KW-1185">Reference proteome</keyword>
<dbReference type="GO" id="GO:0015627">
    <property type="term" value="C:type II protein secretion system complex"/>
    <property type="evidence" value="ECO:0007669"/>
    <property type="project" value="InterPro"/>
</dbReference>
<dbReference type="HOGENOM" id="CLU_093850_1_0_6"/>
<dbReference type="OrthoDB" id="9794345at2"/>
<dbReference type="Proteomes" id="UP000009102">
    <property type="component" value="Chromosome"/>
</dbReference>
<keyword evidence="4" id="KW-1003">Cell membrane</keyword>
<dbReference type="AlphaFoldDB" id="D0KWL4"/>
<dbReference type="PROSITE" id="PS00409">
    <property type="entry name" value="PROKAR_NTER_METHYL"/>
    <property type="match status" value="1"/>
</dbReference>
<evidence type="ECO:0000256" key="10">
    <source>
        <dbReference type="SAM" id="MobiDB-lite"/>
    </source>
</evidence>
<dbReference type="RefSeq" id="WP_012823047.1">
    <property type="nucleotide sequence ID" value="NC_013422.1"/>
</dbReference>
<evidence type="ECO:0000256" key="3">
    <source>
        <dbReference type="ARBA" id="ARBA00021539"/>
    </source>
</evidence>
<sequence>MSVHDSLIQGVGSTRCSIKRAASGFTLLELLVAIAIFALVAVMAYGGLNTVIKQSAIVEDQMGQLNAMQNGLRQMRGDLTFAVDRFARDALGGDVPEFAGGGLNLLTLTRLGASNPWAAAEPQLALVRWRLENGNLERATFVPPDGAVGNSAEQPDWRIILRNVSKIQLTFYDQNNQSMLDWPPINQPSAGLPKAVEVLLTVNNLPPLRMTVAMVSDWPEAAPANPPGGTNNGAEPATSPQTQTQTEVEAERR</sequence>
<evidence type="ECO:0000256" key="1">
    <source>
        <dbReference type="ARBA" id="ARBA00004377"/>
    </source>
</evidence>
<evidence type="ECO:0000313" key="12">
    <source>
        <dbReference type="EMBL" id="ACX95011.1"/>
    </source>
</evidence>
<evidence type="ECO:0000256" key="4">
    <source>
        <dbReference type="ARBA" id="ARBA00022475"/>
    </source>
</evidence>
<keyword evidence="6" id="KW-0997">Cell inner membrane</keyword>
<dbReference type="GO" id="GO:0015628">
    <property type="term" value="P:protein secretion by the type II secretion system"/>
    <property type="evidence" value="ECO:0007669"/>
    <property type="project" value="InterPro"/>
</dbReference>
<evidence type="ECO:0000313" key="13">
    <source>
        <dbReference type="Proteomes" id="UP000009102"/>
    </source>
</evidence>
<keyword evidence="5" id="KW-0488">Methylation</keyword>
<dbReference type="PANTHER" id="PTHR39583:SF2">
    <property type="entry name" value="TYPE II SECRETION SYSTEM PROTEIN J"/>
    <property type="match status" value="1"/>
</dbReference>
<feature type="compositionally biased region" description="Polar residues" evidence="10">
    <location>
        <begin position="228"/>
        <end position="247"/>
    </location>
</feature>
<dbReference type="STRING" id="555778.Hneap_0147"/>
<dbReference type="GO" id="GO:0005886">
    <property type="term" value="C:plasma membrane"/>
    <property type="evidence" value="ECO:0007669"/>
    <property type="project" value="UniProtKB-SubCell"/>
</dbReference>
<dbReference type="Gene3D" id="3.10.610.10">
    <property type="entry name" value="GSPII I/J protein-like"/>
    <property type="match status" value="1"/>
</dbReference>
<dbReference type="InterPro" id="IPR045584">
    <property type="entry name" value="Pilin-like"/>
</dbReference>
<dbReference type="Pfam" id="PF07963">
    <property type="entry name" value="N_methyl"/>
    <property type="match status" value="1"/>
</dbReference>
<evidence type="ECO:0000256" key="2">
    <source>
        <dbReference type="ARBA" id="ARBA00011084"/>
    </source>
</evidence>
<organism evidence="12 13">
    <name type="scientific">Halothiobacillus neapolitanus (strain ATCC 23641 / DSM 15147 / CIP 104769 / NCIMB 8539 / c2)</name>
    <name type="common">Thiobacillus neapolitanus</name>
    <dbReference type="NCBI Taxonomy" id="555778"/>
    <lineage>
        <taxon>Bacteria</taxon>
        <taxon>Pseudomonadati</taxon>
        <taxon>Pseudomonadota</taxon>
        <taxon>Gammaproteobacteria</taxon>
        <taxon>Chromatiales</taxon>
        <taxon>Halothiobacillaceae</taxon>
        <taxon>Halothiobacillus</taxon>
    </lineage>
</organism>
<feature type="region of interest" description="Disordered" evidence="10">
    <location>
        <begin position="219"/>
        <end position="253"/>
    </location>
</feature>
<dbReference type="PANTHER" id="PTHR39583">
    <property type="entry name" value="TYPE II SECRETION SYSTEM PROTEIN J-RELATED"/>
    <property type="match status" value="1"/>
</dbReference>
<protein>
    <recommendedName>
        <fullName evidence="3">Type II secretion system protein J</fullName>
    </recommendedName>
</protein>
<dbReference type="InterPro" id="IPR012902">
    <property type="entry name" value="N_methyl_site"/>
</dbReference>
<dbReference type="NCBIfam" id="TIGR01711">
    <property type="entry name" value="gspJ"/>
    <property type="match status" value="1"/>
</dbReference>
<evidence type="ECO:0000256" key="7">
    <source>
        <dbReference type="ARBA" id="ARBA00022692"/>
    </source>
</evidence>
<feature type="transmembrane region" description="Helical" evidence="11">
    <location>
        <begin position="25"/>
        <end position="48"/>
    </location>
</feature>
<evidence type="ECO:0000256" key="9">
    <source>
        <dbReference type="ARBA" id="ARBA00023136"/>
    </source>
</evidence>
<evidence type="ECO:0000256" key="8">
    <source>
        <dbReference type="ARBA" id="ARBA00022989"/>
    </source>
</evidence>
<comment type="subcellular location">
    <subcellularLocation>
        <location evidence="1">Cell inner membrane</location>
        <topology evidence="1">Single-pass membrane protein</topology>
    </subcellularLocation>
</comment>
<comment type="similarity">
    <text evidence="2">Belongs to the GSP J family.</text>
</comment>
<keyword evidence="9 11" id="KW-0472">Membrane</keyword>
<dbReference type="InterPro" id="IPR010055">
    <property type="entry name" value="T2SS_protein-GspJ"/>
</dbReference>
<evidence type="ECO:0000256" key="6">
    <source>
        <dbReference type="ARBA" id="ARBA00022519"/>
    </source>
</evidence>
<dbReference type="KEGG" id="hna:Hneap_0147"/>
<dbReference type="Pfam" id="PF11612">
    <property type="entry name" value="T2SSJ"/>
    <property type="match status" value="1"/>
</dbReference>